<dbReference type="InterPro" id="IPR012551">
    <property type="entry name" value="DUF1707_SHOCT-like"/>
</dbReference>
<dbReference type="Proteomes" id="UP000199092">
    <property type="component" value="Chromosome I"/>
</dbReference>
<dbReference type="OrthoDB" id="4772576at2"/>
<reference evidence="3 4" key="1">
    <citation type="submission" date="2016-10" db="EMBL/GenBank/DDBJ databases">
        <authorList>
            <person name="de Groot N.N."/>
        </authorList>
    </citation>
    <scope>NUCLEOTIDE SEQUENCE [LARGE SCALE GENOMIC DNA]</scope>
    <source>
        <strain evidence="3 4">DSM 21741</strain>
    </source>
</reference>
<organism evidence="3 4">
    <name type="scientific">Friedmanniella luteola</name>
    <dbReference type="NCBI Taxonomy" id="546871"/>
    <lineage>
        <taxon>Bacteria</taxon>
        <taxon>Bacillati</taxon>
        <taxon>Actinomycetota</taxon>
        <taxon>Actinomycetes</taxon>
        <taxon>Propionibacteriales</taxon>
        <taxon>Nocardioidaceae</taxon>
        <taxon>Friedmanniella</taxon>
    </lineage>
</organism>
<dbReference type="PANTHER" id="PTHR40763:SF4">
    <property type="entry name" value="DUF1707 DOMAIN-CONTAINING PROTEIN"/>
    <property type="match status" value="1"/>
</dbReference>
<proteinExistence type="predicted"/>
<feature type="region of interest" description="Disordered" evidence="1">
    <location>
        <begin position="205"/>
        <end position="231"/>
    </location>
</feature>
<accession>A0A1H1ZW49</accession>
<feature type="region of interest" description="Disordered" evidence="1">
    <location>
        <begin position="1"/>
        <end position="20"/>
    </location>
</feature>
<dbReference type="Pfam" id="PF08044">
    <property type="entry name" value="DUF1707"/>
    <property type="match status" value="1"/>
</dbReference>
<dbReference type="EMBL" id="LT629749">
    <property type="protein sequence ID" value="SDT38015.1"/>
    <property type="molecule type" value="Genomic_DNA"/>
</dbReference>
<evidence type="ECO:0000313" key="3">
    <source>
        <dbReference type="EMBL" id="SDT38015.1"/>
    </source>
</evidence>
<evidence type="ECO:0000313" key="4">
    <source>
        <dbReference type="Proteomes" id="UP000199092"/>
    </source>
</evidence>
<feature type="domain" description="DUF1707" evidence="2">
    <location>
        <begin position="19"/>
        <end position="70"/>
    </location>
</feature>
<name>A0A1H1ZW49_9ACTN</name>
<dbReference type="AlphaFoldDB" id="A0A1H1ZW49"/>
<dbReference type="PANTHER" id="PTHR40763">
    <property type="entry name" value="MEMBRANE PROTEIN-RELATED"/>
    <property type="match status" value="1"/>
</dbReference>
<dbReference type="RefSeq" id="WP_091415428.1">
    <property type="nucleotide sequence ID" value="NZ_LT629749.1"/>
</dbReference>
<sequence length="231" mass="24572">MTEQSLEPTHVGPVAGGHLRASDADRDQVAEVMSMAFAEGRLSREEYDERLDALLKAKTFDDLVGLTRDLVVVGTPAPVTAPAERPAYAVEHGAPSGDVDRMVGIFGGAERKGKWRIRSRTQAYALFGGVDLDLREAVFESQVVEISGFWCFGGLEIKVPAGVEVRDQTSGIFGGTEIRDLGEPQPGAPVIVLKGVTLFGGVSVKGPKPDRKTRKALGRSAHGCGGHGHGR</sequence>
<dbReference type="STRING" id="546871.SAMN04488543_4053"/>
<protein>
    <recommendedName>
        <fullName evidence="2">DUF1707 domain-containing protein</fullName>
    </recommendedName>
</protein>
<evidence type="ECO:0000256" key="1">
    <source>
        <dbReference type="SAM" id="MobiDB-lite"/>
    </source>
</evidence>
<evidence type="ECO:0000259" key="2">
    <source>
        <dbReference type="Pfam" id="PF08044"/>
    </source>
</evidence>
<keyword evidence="4" id="KW-1185">Reference proteome</keyword>
<gene>
    <name evidence="3" type="ORF">SAMN04488543_4053</name>
</gene>